<evidence type="ECO:0000313" key="2">
    <source>
        <dbReference type="EMBL" id="ESU43092.1"/>
    </source>
</evidence>
<protein>
    <submittedName>
        <fullName evidence="2">Uncharacterized protein</fullName>
    </submittedName>
</protein>
<dbReference type="AlphaFoldDB" id="V6TXI9"/>
<feature type="region of interest" description="Disordered" evidence="1">
    <location>
        <begin position="1"/>
        <end position="56"/>
    </location>
</feature>
<dbReference type="Proteomes" id="UP000018040">
    <property type="component" value="Unassembled WGS sequence"/>
</dbReference>
<organism evidence="2 3">
    <name type="scientific">Giardia intestinalis</name>
    <name type="common">Giardia lamblia</name>
    <dbReference type="NCBI Taxonomy" id="5741"/>
    <lineage>
        <taxon>Eukaryota</taxon>
        <taxon>Metamonada</taxon>
        <taxon>Diplomonadida</taxon>
        <taxon>Hexamitidae</taxon>
        <taxon>Giardiinae</taxon>
        <taxon>Giardia</taxon>
    </lineage>
</organism>
<name>V6TXI9_GIAIN</name>
<proteinExistence type="predicted"/>
<gene>
    <name evidence="2" type="ORF">GSB_152684</name>
</gene>
<sequence>MLKASRDCQLGLQPGSFTHPLAPRAGPATHRSPASAAHTALLRDRCTSRGSVNQRL</sequence>
<evidence type="ECO:0000256" key="1">
    <source>
        <dbReference type="SAM" id="MobiDB-lite"/>
    </source>
</evidence>
<dbReference type="EMBL" id="AHHH01000060">
    <property type="protein sequence ID" value="ESU43092.1"/>
    <property type="molecule type" value="Genomic_DNA"/>
</dbReference>
<reference evidence="3" key="1">
    <citation type="submission" date="2012-02" db="EMBL/GenBank/DDBJ databases">
        <title>Genome sequencing of Giardia lamblia Genotypes A2 and B isolates (DH and GS) and comparative analysis with the genomes of Genotypes A1 and E (WB and Pig).</title>
        <authorList>
            <person name="Adam R."/>
            <person name="Dahlstrom E."/>
            <person name="Martens C."/>
            <person name="Bruno D."/>
            <person name="Barbian K."/>
            <person name="Porcella S.F."/>
            <person name="Nash T."/>
        </authorList>
    </citation>
    <scope>NUCLEOTIDE SEQUENCE</scope>
    <source>
        <strain evidence="3">GS</strain>
    </source>
</reference>
<reference evidence="2 3" key="2">
    <citation type="journal article" date="2013" name="Genome Biol. Evol.">
        <title>Genome sequencing of Giardia lamblia genotypes A2 and B isolates (DH and GS) and comparative analysis with the genomes of genotypes A1 and E (WB and Pig).</title>
        <authorList>
            <person name="Adam R.D."/>
            <person name="Dahlstrom E.W."/>
            <person name="Martens C.A."/>
            <person name="Bruno D.P."/>
            <person name="Barbian K.D."/>
            <person name="Ricklefs S.M."/>
            <person name="Hernandez M.M."/>
            <person name="Narla N.P."/>
            <person name="Patel R.B."/>
            <person name="Porcella S.F."/>
            <person name="Nash T.E."/>
        </authorList>
    </citation>
    <scope>NUCLEOTIDE SEQUENCE [LARGE SCALE GENOMIC DNA]</scope>
    <source>
        <strain evidence="2 3">GS</strain>
    </source>
</reference>
<comment type="caution">
    <text evidence="2">The sequence shown here is derived from an EMBL/GenBank/DDBJ whole genome shotgun (WGS) entry which is preliminary data.</text>
</comment>
<evidence type="ECO:0000313" key="3">
    <source>
        <dbReference type="Proteomes" id="UP000018040"/>
    </source>
</evidence>
<accession>V6TXI9</accession>